<feature type="domain" description="PKD" evidence="7">
    <location>
        <begin position="501"/>
        <end position="560"/>
    </location>
</feature>
<evidence type="ECO:0000256" key="1">
    <source>
        <dbReference type="ARBA" id="ARBA00004141"/>
    </source>
</evidence>
<dbReference type="Pfam" id="PF17803">
    <property type="entry name" value="Cadherin_4"/>
    <property type="match status" value="2"/>
</dbReference>
<keyword evidence="9" id="KW-1185">Reference proteome</keyword>
<dbReference type="GO" id="GO:0006816">
    <property type="term" value="P:calcium ion transport"/>
    <property type="evidence" value="ECO:0007669"/>
    <property type="project" value="TreeGrafter"/>
</dbReference>
<dbReference type="Pfam" id="PF17963">
    <property type="entry name" value="Big_9"/>
    <property type="match status" value="8"/>
</dbReference>
<evidence type="ECO:0000259" key="7">
    <source>
        <dbReference type="PROSITE" id="PS50093"/>
    </source>
</evidence>
<gene>
    <name evidence="8" type="ORF">BZG02_11115</name>
</gene>
<feature type="region of interest" description="Disordered" evidence="6">
    <location>
        <begin position="2742"/>
        <end position="2761"/>
    </location>
</feature>
<dbReference type="EMBL" id="MVDD01000007">
    <property type="protein sequence ID" value="PKQ62751.1"/>
    <property type="molecule type" value="Genomic_DNA"/>
</dbReference>
<dbReference type="InterPro" id="IPR000601">
    <property type="entry name" value="PKD_dom"/>
</dbReference>
<dbReference type="CDD" id="cd00146">
    <property type="entry name" value="PKD"/>
    <property type="match status" value="8"/>
</dbReference>
<dbReference type="PROSITE" id="PS50093">
    <property type="entry name" value="PKD"/>
    <property type="match status" value="11"/>
</dbReference>
<dbReference type="Gene3D" id="2.60.40.3440">
    <property type="match status" value="10"/>
</dbReference>
<comment type="subcellular location">
    <subcellularLocation>
        <location evidence="1">Membrane</location>
        <topology evidence="1">Multi-pass membrane protein</topology>
    </subcellularLocation>
</comment>
<organism evidence="8 9">
    <name type="scientific">Labilibaculum filiforme</name>
    <dbReference type="NCBI Taxonomy" id="1940526"/>
    <lineage>
        <taxon>Bacteria</taxon>
        <taxon>Pseudomonadati</taxon>
        <taxon>Bacteroidota</taxon>
        <taxon>Bacteroidia</taxon>
        <taxon>Marinilabiliales</taxon>
        <taxon>Marinifilaceae</taxon>
        <taxon>Labilibaculum</taxon>
    </lineage>
</organism>
<dbReference type="GO" id="GO:0005261">
    <property type="term" value="F:monoatomic cation channel activity"/>
    <property type="evidence" value="ECO:0007669"/>
    <property type="project" value="TreeGrafter"/>
</dbReference>
<proteinExistence type="predicted"/>
<dbReference type="OrthoDB" id="7794186at2"/>
<feature type="domain" description="PKD" evidence="7">
    <location>
        <begin position="250"/>
        <end position="294"/>
    </location>
</feature>
<feature type="region of interest" description="Disordered" evidence="6">
    <location>
        <begin position="3805"/>
        <end position="3874"/>
    </location>
</feature>
<evidence type="ECO:0000256" key="3">
    <source>
        <dbReference type="ARBA" id="ARBA00022737"/>
    </source>
</evidence>
<evidence type="ECO:0000313" key="8">
    <source>
        <dbReference type="EMBL" id="PKQ62751.1"/>
    </source>
</evidence>
<feature type="domain" description="PKD" evidence="7">
    <location>
        <begin position="1312"/>
        <end position="1343"/>
    </location>
</feature>
<dbReference type="RefSeq" id="WP_101261513.1">
    <property type="nucleotide sequence ID" value="NZ_MVDD01000007.1"/>
</dbReference>
<dbReference type="Pfam" id="PF18911">
    <property type="entry name" value="PKD_4"/>
    <property type="match status" value="8"/>
</dbReference>
<dbReference type="SUPFAM" id="SSF49299">
    <property type="entry name" value="PKD domain"/>
    <property type="match status" value="14"/>
</dbReference>
<feature type="domain" description="PKD" evidence="7">
    <location>
        <begin position="407"/>
        <end position="473"/>
    </location>
</feature>
<dbReference type="PANTHER" id="PTHR46730">
    <property type="entry name" value="POLYCYSTIN-1"/>
    <property type="match status" value="1"/>
</dbReference>
<reference evidence="8 9" key="1">
    <citation type="journal article" date="2017" name="Front. Microbiol.">
        <title>Labilibaculum manganireducens gen. nov., sp. nov. and Labilibaculum filiforme sp. nov., Novel Bacteroidetes Isolated from Subsurface Sediments of the Baltic Sea.</title>
        <authorList>
            <person name="Vandieken V."/>
            <person name="Marshall I.P."/>
            <person name="Niemann H."/>
            <person name="Engelen B."/>
            <person name="Cypionka H."/>
        </authorList>
    </citation>
    <scope>NUCLEOTIDE SEQUENCE [LARGE SCALE GENOMIC DNA]</scope>
    <source>
        <strain evidence="8 9">59.16B</strain>
    </source>
</reference>
<dbReference type="NCBIfam" id="TIGR04131">
    <property type="entry name" value="Bac_Flav_CTERM"/>
    <property type="match status" value="1"/>
</dbReference>
<dbReference type="InterPro" id="IPR010221">
    <property type="entry name" value="VCBS_dom"/>
</dbReference>
<evidence type="ECO:0000256" key="2">
    <source>
        <dbReference type="ARBA" id="ARBA00022692"/>
    </source>
</evidence>
<name>A0A2N3HXI2_9BACT</name>
<evidence type="ECO:0000256" key="5">
    <source>
        <dbReference type="ARBA" id="ARBA00023136"/>
    </source>
</evidence>
<keyword evidence="5" id="KW-0472">Membrane</keyword>
<sequence length="3983" mass="426773">MRNFLLKNLKLLKRKVSAFSLIFFLLIPLGGFSQTADFSIALSSQCGNGTATFTDTSGPEPVTQWSWDFGNSNSLVTTDPALGQNPSAIFPTPGAYTVSLSVNGGLAVSKEIIIHPNPEPDFSPSTTAGCEPLDIVLSATANNVDVESYTIDGKIVGGVNGGNIVDYQWDFQGKLPGIDDTEPVLSLSGIGANDYGALLIVTDEFGCKGTKFQPSVFQVHPIPTADFNFTKDNSCGLGDVTFDGLATIASGQISEYQWDVDNDGSIEAISESYTHSFATAGIFDVALSLKSDQGCLSNKVIKQVQFNDGNTTDFSFSGNCAGQMVTFTDESSATAIAWSWDFNGDNIEDSNAQNPTTTFSSAGDKTVTLTATHNDACVMVLSKIVAISSASAAFTYDLSAACAPSYKVLFTNTSSASTGTITSYSWDFDGDNVEDSNLANPNFEFNASGTHPVKLTVVSSEACESTFTKEVIINEKSVDFSIISPAMGCEGLSVDFEAVYSDAANDAVLSWNWTFEGLEESSISNPSHTFASRGEYDVKLRIETSNGCILTESKPDAVQVGKKPIITNVTDPPSDCANDAVSFTATFTGLADSLFWDFSNGGNKTSAFTDGNSPQTISHTFTEDSDSHSLIVTAFDNGCASDAITVSNIEIKQPVARFTASKTVVCAVPETLTFTNLSSSDAVGTSYEWDFNGDNIVDSTDENPSFTYTVAGDYTVTLTVYNPDTGCTDERSQKIFVTTSSPNFVTDKTLACHPANISFTNQIIANSSANFSIDKVEWDFDNNGSIDSDEENPDYTYASPDSYGIRMTVTEENGCVYPVLKDGLVSINGPVASFTKLPLEACLNDEIAFTNTTTKFSADPANPDNYSYSWNFGDGASSNLKNPTHTYVSKDVFEVSLLVSDDLGCSNTFTESNSVIVPNLVAGFTTSKEIYCLGATVEFTNTANTTNGTASITNYEWDLDGNGSYEISTVSDANQSLLFSVAGTFTVKQKITSSLGCTDEFSKEITIVDGDGSFTPDAINLGCAPASTTFRANDGVDVVESYAWDFGDGGISEKRDPMHFYVNPGSYNVTLTVVLTGGCTKTSTQTVFVAGPVGDFSYNNITGCANPNHEVTFTASNMQDVTSLVWDFGNGITRSETLSTGVDEKSTIYNYMEKGTKLPILILTDDGTCGAYSYIREDLGRINTSTPPTVDFSKSSGDNICENVEFQFSDLSVLTDDRYQIVSWSWDFDEDGVEDSNAKNPSFTYTAAGTYDVSLTVTTNFGCTASLTKPAFITVVSPDNLTDLAITITEPGTVNSKFCSFDNVTFNGSATTSNGDNSISGWVWDFGDGNDASVQNAPHSYSAVDEGLTRTVTLTVTDNSQCVQSITKEVSIYKVDADFSITSSPVLRGNNIAFADLSTSKINVASDGIIDDWAWTFEEGTPTSSAAQNPSIIYNTIGSNYNVGLTVTNYEGCTDNASKTVSVLNNPPIVSDFGVSGNEDTDIAITQIDFDSNFDTSLDPSQTIVKVKIISLPANGDLYIGTTKISTIGTELTYAQLANLKFVPDENWNGNTSFIYNASDGYAYANVNESITITVNQIQDVPVVSDIVLSTNKDVNTTFDVATFEDKFSDVDLVGNTNPDFQKIKITEIPDPLTGVLKLNDLPVLLNQEIEKENLANLVFEPFLGFVGTSSFSWNGSDDADYASNVALINIEYFNTKPQLTSVDLGDQKEDELVTFPMSFFLDYHSDIDVNDDPFTSLKITSLPSSAAGVFKLNGTAPANLVVGMEIPYEALLELEFTPAAGFNGTIELGWDTFDGTEYSEAPATISFTYVNTPPTVSDFAKMAVDEDTQVDFTASNFTDNFTDVDVHDVLTRIKIKSLPANGTLKLNGVVVTDEQNISLADLDDLKYFPNPDFNGTDSFTWKGNDGTINSSNTASVNLTIKPVQDKPTVGNISKLAIEDDPVSITAQDFIDEFSDVDALYGNPNSTLVEIIITSLPANGTLELNGVAVAENDVILLADIDTGSGLVFVPNLGYEGDSSFDWNASDGLEYATTDATVTIKHTNTPPVVASHDFGTKLEDVVFTLTRNDFMTYYSDEDATDAQFKHVKIISLPSSTIGSFTIDISGTDEVLTTGIYSYSNLLAGLKFTPNSGANGIVELVWNAEDGTEYGADDATFSFTYINSIPTVADFAKTAVDEDNNVIFATTDFSTEPTVFTDVDVHDDLDKIQIKSLPTNGSLELDGVAVTNDQIIDVADLGKLVYIPNPDFNGTDSFTWIGNDGTDYSTSIATVSLTVNAVNDPPAAQNDSFNTDEDVQLSGDLKADNGNGLDADIDSNPADFIYTVFNGGTAAANGTILLNADGTFTYDPNPDFVGTVSFTYQVCDDASAPLVQECVTATVSITVDPVQDKPTLGNISKYAPEDNPVTISAQDFIDEFSDVDALYGNPNSTLVEIKITSLPANGTLELNGVAVILNQVILLADIDTGSGLVFVPNDGYEGDSSFDWNASDGLEYATTDATVTIKHTNTPPVVTSHDFGTKLEDVVFTLTRNNFETYYSDADATDSQFKHVKIVSLPSSDLGVFTIDISGTDEVLTPGIYSYSNLLAGLKFTPKSGANGTVNLVWNGEDGTEYGADDATFSFTYINSIPTVADFAKTAVDEDSNVIFATTDFSTEPTVFSDVDVHDDLDKIQIKSLPNNGSLELDGVAVTNDQIIDAADLGKLVYIPNPDFNGTDSFTWKGNDGTDYSSSTATVSLFVNAVNDPPVAQNDSFNTDEDAQLSGDLKADNGNGLDADIDSNPADFIYTVFNGGTAAANGTILLNADGTFTYDPNPDFVGTVSFTYQVCDDASAPLVQECVTATVSITVDPVQDKPTLGNISKYAPEDNSVTISAQDFKDQFSDVDALYGNANSTLVKIKITSLPDPIIGFLYLNGVPVTLNQEILVDDIDAGLGLVFIPNPGHEEEASFNWNASDGIDYALTDATVNIKHTNTPPVVVSHDFGTKLEDVVFTLTRNDFETYYSDADATDTQFQHVKIISLPLSELGVFTIDISGTDEVLTLGIYSYSNLLAGLKFTPKPGANGTVNLEWNGEDGTEYGADNATFSFTYINSIPTVADFSKPAVDEDSNVIFTATDFSTEPTVFSDVDIYDDLDEIQIKSLPFNGTLELDGVAVTDEQIISVADLGKLVYIPNPNFDGTDSFTWKGNDGTDYSSSTSTVSLFVNAVNDPPVAQDDSFNTDEDVQLSGNLKANNGNGLDTDVDSDPDDFIYTITDGGTASTNGTILVNADGTFTYEPNPDFFGVVSFTYQVCDDASTPLVQECVTATVTITVDPINDTPLAVDDDLWLKEDASISGNVFDNDEKLVDTPVVIVSNTDPANGTLVLNADGTFTYTPNSGYFGDDSFTYTLRDADGEESTATVSVVVDPLDYEPIANDDFDTINEDETSSGDLLSNDEDLINPPVVVISNTNPANGTVVVNADGTYIYTPNPDFNGIDTFTYTIEDADGDQDTATVSITVNPVNDTPIAVNDTNTVDEDTPVSANVLDNDTNLGDGPVTVVSNTDPANGTVVVNADGTYTYTPDEGFFGTDTFEYTLEDADGEQSTATITITVNSVNDVPLGVDDVNSTDENTVVTGNVLTNDSDVDGDLLTVVEINGETALVGTNIQLSGGGILRLNADGTYEFDPNGMYEYLNTDEEAYESFTYVLNDGTENGNEVSVVITIVGVNDAPIADDDQIDALDNEEVRIDVLDGDFDADGDDLIVSIVTDPIYGDVIVNEDGSISYIANLGAYCETDQITYQICDPEGLCDQATVTIEIGISDQDEDSIPDAIETLTADTDSDSTPDYLDLDSDNDGISDEDEAQISDSCTNLPIDTDADGIPDYRDTDSDNDGFTDKEEGDDDCDNDGIADYIDAYDDCAEYVFIPEGFSPNGDGINDFFVIKGIKDFPNSVLMIFNRWGAKIYSTKGYQNNWDGRADNSLTVGSEIIPEGTYYYVIDLGDGSKALKGFIYINY</sequence>
<feature type="domain" description="PKD" evidence="7">
    <location>
        <begin position="667"/>
        <end position="722"/>
    </location>
</feature>
<dbReference type="PANTHER" id="PTHR46730:SF1">
    <property type="entry name" value="PLAT DOMAIN-CONTAINING PROTEIN"/>
    <property type="match status" value="1"/>
</dbReference>
<dbReference type="InterPro" id="IPR035986">
    <property type="entry name" value="PKD_dom_sf"/>
</dbReference>
<dbReference type="NCBIfam" id="TIGR01965">
    <property type="entry name" value="VCBS_repeat"/>
    <property type="match status" value="2"/>
</dbReference>
<dbReference type="Gene3D" id="2.60.40.10">
    <property type="entry name" value="Immunoglobulins"/>
    <property type="match status" value="16"/>
</dbReference>
<evidence type="ECO:0000313" key="9">
    <source>
        <dbReference type="Proteomes" id="UP000233535"/>
    </source>
</evidence>
<dbReference type="Proteomes" id="UP000233535">
    <property type="component" value="Unassembled WGS sequence"/>
</dbReference>
<dbReference type="InterPro" id="IPR022409">
    <property type="entry name" value="PKD/Chitinase_dom"/>
</dbReference>
<keyword evidence="4" id="KW-1133">Transmembrane helix</keyword>
<dbReference type="Pfam" id="PF13585">
    <property type="entry name" value="CHU_C"/>
    <property type="match status" value="1"/>
</dbReference>
<feature type="domain" description="PKD" evidence="7">
    <location>
        <begin position="325"/>
        <end position="394"/>
    </location>
</feature>
<keyword evidence="3" id="KW-0677">Repeat</keyword>
<dbReference type="InterPro" id="IPR040853">
    <property type="entry name" value="RapA2_cadherin-like"/>
</dbReference>
<evidence type="ECO:0000256" key="6">
    <source>
        <dbReference type="SAM" id="MobiDB-lite"/>
    </source>
</evidence>
<comment type="caution">
    <text evidence="8">The sequence shown here is derived from an EMBL/GenBank/DDBJ whole genome shotgun (WGS) entry which is preliminary data.</text>
</comment>
<feature type="compositionally biased region" description="Acidic residues" evidence="6">
    <location>
        <begin position="3858"/>
        <end position="3874"/>
    </location>
</feature>
<accession>A0A2N3HXI2</accession>
<feature type="domain" description="PKD" evidence="7">
    <location>
        <begin position="1222"/>
        <end position="1275"/>
    </location>
</feature>
<dbReference type="NCBIfam" id="NF012211">
    <property type="entry name" value="tand_rpt_95"/>
    <property type="match status" value="11"/>
</dbReference>
<feature type="domain" description="PKD" evidence="7">
    <location>
        <begin position="837"/>
        <end position="918"/>
    </location>
</feature>
<dbReference type="InterPro" id="IPR013783">
    <property type="entry name" value="Ig-like_fold"/>
</dbReference>
<dbReference type="GO" id="GO:0005886">
    <property type="term" value="C:plasma membrane"/>
    <property type="evidence" value="ECO:0007669"/>
    <property type="project" value="TreeGrafter"/>
</dbReference>
<protein>
    <recommendedName>
        <fullName evidence="7">PKD domain-containing protein</fullName>
    </recommendedName>
</protein>
<feature type="domain" description="PKD" evidence="7">
    <location>
        <begin position="1041"/>
        <end position="1096"/>
    </location>
</feature>
<evidence type="ECO:0000256" key="4">
    <source>
        <dbReference type="ARBA" id="ARBA00022989"/>
    </source>
</evidence>
<dbReference type="SMART" id="SM00089">
    <property type="entry name" value="PKD"/>
    <property type="match status" value="15"/>
</dbReference>
<feature type="domain" description="PKD" evidence="7">
    <location>
        <begin position="777"/>
        <end position="814"/>
    </location>
</feature>
<dbReference type="Pfam" id="PF00801">
    <property type="entry name" value="PKD"/>
    <property type="match status" value="1"/>
</dbReference>
<feature type="domain" description="PKD" evidence="7">
    <location>
        <begin position="50"/>
        <end position="103"/>
    </location>
</feature>
<feature type="compositionally biased region" description="Acidic residues" evidence="6">
    <location>
        <begin position="3808"/>
        <end position="3833"/>
    </location>
</feature>
<dbReference type="InterPro" id="IPR026341">
    <property type="entry name" value="T9SS_type_B"/>
</dbReference>
<keyword evidence="2" id="KW-0812">Transmembrane</keyword>